<protein>
    <submittedName>
        <fullName evidence="1">Uncharacterized protein</fullName>
    </submittedName>
</protein>
<organism evidence="1 2">
    <name type="scientific">Serendipita indica (strain DSM 11827)</name>
    <name type="common">Root endophyte fungus</name>
    <name type="synonym">Piriformospora indica</name>
    <dbReference type="NCBI Taxonomy" id="1109443"/>
    <lineage>
        <taxon>Eukaryota</taxon>
        <taxon>Fungi</taxon>
        <taxon>Dikarya</taxon>
        <taxon>Basidiomycota</taxon>
        <taxon>Agaricomycotina</taxon>
        <taxon>Agaricomycetes</taxon>
        <taxon>Sebacinales</taxon>
        <taxon>Serendipitaceae</taxon>
        <taxon>Serendipita</taxon>
    </lineage>
</organism>
<accession>G4TYJ7</accession>
<dbReference type="AlphaFoldDB" id="G4TYJ7"/>
<dbReference type="Proteomes" id="UP000007148">
    <property type="component" value="Unassembled WGS sequence"/>
</dbReference>
<sequence length="45" mass="4952">MAQTEGVLNGVGMSPFAVGDIWFCEPLEDLLEDFIGYIADSRTSR</sequence>
<keyword evidence="2" id="KW-1185">Reference proteome</keyword>
<reference evidence="1 2" key="1">
    <citation type="journal article" date="2011" name="PLoS Pathog.">
        <title>Endophytic Life Strategies Decoded by Genome and Transcriptome Analyses of the Mutualistic Root Symbiont Piriformospora indica.</title>
        <authorList>
            <person name="Zuccaro A."/>
            <person name="Lahrmann U."/>
            <person name="Guldener U."/>
            <person name="Langen G."/>
            <person name="Pfiffi S."/>
            <person name="Biedenkopf D."/>
            <person name="Wong P."/>
            <person name="Samans B."/>
            <person name="Grimm C."/>
            <person name="Basiewicz M."/>
            <person name="Murat C."/>
            <person name="Martin F."/>
            <person name="Kogel K.H."/>
        </authorList>
    </citation>
    <scope>NUCLEOTIDE SEQUENCE [LARGE SCALE GENOMIC DNA]</scope>
    <source>
        <strain evidence="1 2">DSM 11827</strain>
    </source>
</reference>
<evidence type="ECO:0000313" key="1">
    <source>
        <dbReference type="EMBL" id="CCA76390.1"/>
    </source>
</evidence>
<gene>
    <name evidence="1" type="ORF">PIIN_10383</name>
</gene>
<dbReference type="HOGENOM" id="CLU_3207838_0_0_1"/>
<name>G4TYJ7_SERID</name>
<evidence type="ECO:0000313" key="2">
    <source>
        <dbReference type="Proteomes" id="UP000007148"/>
    </source>
</evidence>
<comment type="caution">
    <text evidence="1">The sequence shown here is derived from an EMBL/GenBank/DDBJ whole genome shotgun (WGS) entry which is preliminary data.</text>
</comment>
<dbReference type="InParanoid" id="G4TYJ7"/>
<proteinExistence type="predicted"/>
<dbReference type="EMBL" id="CAFZ01000728">
    <property type="protein sequence ID" value="CCA76390.1"/>
    <property type="molecule type" value="Genomic_DNA"/>
</dbReference>